<dbReference type="InterPro" id="IPR050922">
    <property type="entry name" value="LytR/CpsA/Psr_CW_biosynth"/>
</dbReference>
<dbReference type="Pfam" id="PF03816">
    <property type="entry name" value="LytR_cpsA_psr"/>
    <property type="match status" value="1"/>
</dbReference>
<dbReference type="AlphaFoldDB" id="A0AAW9IQV3"/>
<gene>
    <name evidence="3" type="ORF">GNF77_16725</name>
</gene>
<dbReference type="InterPro" id="IPR004474">
    <property type="entry name" value="LytR_CpsA_psr"/>
</dbReference>
<evidence type="ECO:0000259" key="2">
    <source>
        <dbReference type="Pfam" id="PF03816"/>
    </source>
</evidence>
<dbReference type="PANTHER" id="PTHR33392:SF6">
    <property type="entry name" value="POLYISOPRENYL-TEICHOIC ACID--PEPTIDOGLYCAN TEICHOIC ACID TRANSFERASE TAGU"/>
    <property type="match status" value="1"/>
</dbReference>
<evidence type="ECO:0000256" key="1">
    <source>
        <dbReference type="ARBA" id="ARBA00006068"/>
    </source>
</evidence>
<comment type="similarity">
    <text evidence="1">Belongs to the LytR/CpsA/Psr (LCP) family.</text>
</comment>
<feature type="non-terminal residue" evidence="3">
    <location>
        <position position="150"/>
    </location>
</feature>
<proteinExistence type="inferred from homology"/>
<reference evidence="3" key="1">
    <citation type="submission" date="2019-11" db="EMBL/GenBank/DDBJ databases">
        <title>Characterization of Clostridium perfringens isolates from swine manure treated agricultural soils.</title>
        <authorList>
            <person name="Wushke S.T."/>
        </authorList>
    </citation>
    <scope>NUCLEOTIDE SEQUENCE</scope>
    <source>
        <strain evidence="3">V2</strain>
    </source>
</reference>
<dbReference type="Gene3D" id="3.40.630.190">
    <property type="entry name" value="LCP protein"/>
    <property type="match status" value="1"/>
</dbReference>
<evidence type="ECO:0000313" key="3">
    <source>
        <dbReference type="EMBL" id="MDZ5010510.1"/>
    </source>
</evidence>
<organism evidence="3 4">
    <name type="scientific">Clostridium perfringens</name>
    <dbReference type="NCBI Taxonomy" id="1502"/>
    <lineage>
        <taxon>Bacteria</taxon>
        <taxon>Bacillati</taxon>
        <taxon>Bacillota</taxon>
        <taxon>Clostridia</taxon>
        <taxon>Eubacteriales</taxon>
        <taxon>Clostridiaceae</taxon>
        <taxon>Clostridium</taxon>
    </lineage>
</organism>
<dbReference type="PANTHER" id="PTHR33392">
    <property type="entry name" value="POLYISOPRENYL-TEICHOIC ACID--PEPTIDOGLYCAN TEICHOIC ACID TRANSFERASE TAGU"/>
    <property type="match status" value="1"/>
</dbReference>
<comment type="caution">
    <text evidence="3">The sequence shown here is derived from an EMBL/GenBank/DDBJ whole genome shotgun (WGS) entry which is preliminary data.</text>
</comment>
<accession>A0AAW9IQV3</accession>
<feature type="non-terminal residue" evidence="3">
    <location>
        <position position="1"/>
    </location>
</feature>
<protein>
    <submittedName>
        <fullName evidence="3">LytR family transcriptional regulator</fullName>
    </submittedName>
</protein>
<evidence type="ECO:0000313" key="4">
    <source>
        <dbReference type="Proteomes" id="UP001292368"/>
    </source>
</evidence>
<sequence>DALGGVDMYIEQDMFYDDDVQNLHINFKAGENVHLDGKKAEEFFRWRENNDGSGLANADLDRIKNQQQFMGKLVDKALSPSIVFKAPKILKAISENVETNIPAKNLVSLGMKIIRLKPEDIIMKTLQGETEYIYGESFLIADKNSNRELI</sequence>
<dbReference type="Proteomes" id="UP001292368">
    <property type="component" value="Unassembled WGS sequence"/>
</dbReference>
<name>A0AAW9IQV3_CLOPF</name>
<dbReference type="EMBL" id="WNVM01000466">
    <property type="protein sequence ID" value="MDZ5010510.1"/>
    <property type="molecule type" value="Genomic_DNA"/>
</dbReference>
<feature type="domain" description="Cell envelope-related transcriptional attenuator" evidence="2">
    <location>
        <begin position="1"/>
        <end position="78"/>
    </location>
</feature>